<gene>
    <name evidence="1" type="ORF">J2Y01_003942</name>
</gene>
<evidence type="ECO:0000313" key="1">
    <source>
        <dbReference type="EMBL" id="MDR6753419.1"/>
    </source>
</evidence>
<comment type="caution">
    <text evidence="1">The sequence shown here is derived from an EMBL/GenBank/DDBJ whole genome shotgun (WGS) entry which is preliminary data.</text>
</comment>
<organism evidence="1 2">
    <name type="scientific">Deinococcus soli</name>
    <name type="common">ex Cha et al. 2016</name>
    <dbReference type="NCBI Taxonomy" id="1309411"/>
    <lineage>
        <taxon>Bacteria</taxon>
        <taxon>Thermotogati</taxon>
        <taxon>Deinococcota</taxon>
        <taxon>Deinococci</taxon>
        <taxon>Deinococcales</taxon>
        <taxon>Deinococcaceae</taxon>
        <taxon>Deinococcus</taxon>
    </lineage>
</organism>
<reference evidence="1" key="1">
    <citation type="submission" date="2023-07" db="EMBL/GenBank/DDBJ databases">
        <title>Sorghum-associated microbial communities from plants grown in Nebraska, USA.</title>
        <authorList>
            <person name="Schachtman D."/>
        </authorList>
    </citation>
    <scope>NUCLEOTIDE SEQUENCE</scope>
    <source>
        <strain evidence="1">BE73</strain>
    </source>
</reference>
<dbReference type="Proteomes" id="UP001252370">
    <property type="component" value="Unassembled WGS sequence"/>
</dbReference>
<accession>A0ACC6KLT6</accession>
<evidence type="ECO:0000313" key="2">
    <source>
        <dbReference type="Proteomes" id="UP001252370"/>
    </source>
</evidence>
<name>A0ACC6KLT6_9DEIO</name>
<dbReference type="EMBL" id="JAVDTP010000014">
    <property type="protein sequence ID" value="MDR6753419.1"/>
    <property type="molecule type" value="Genomic_DNA"/>
</dbReference>
<sequence length="152" mass="16785">MARTLMVVVALATAVAAAQSKPFTLTPARIGANEVKKVQDTDFARSFNYVEVQKAYPYLGSKVIKGLPGNQVLRDRCLEYVRSTLKTPSVAKFVNVGTPRYHTDAGVYFVSGDVDSQNTYGAMIRSRFWCSMVFEGTAKGGILWIQSDVYSR</sequence>
<keyword evidence="2" id="KW-1185">Reference proteome</keyword>
<protein>
    <submittedName>
        <fullName evidence="1">Uncharacterized protein</fullName>
    </submittedName>
</protein>
<proteinExistence type="predicted"/>